<comment type="subcellular location">
    <subcellularLocation>
        <location evidence="1">Membrane</location>
        <topology evidence="1">Multi-pass membrane protein</topology>
    </subcellularLocation>
</comment>
<evidence type="ECO:0000256" key="4">
    <source>
        <dbReference type="ARBA" id="ARBA00022989"/>
    </source>
</evidence>
<dbReference type="GO" id="GO:0016020">
    <property type="term" value="C:membrane"/>
    <property type="evidence" value="ECO:0007669"/>
    <property type="project" value="UniProtKB-SubCell"/>
</dbReference>
<keyword evidence="3 6" id="KW-0812">Transmembrane</keyword>
<feature type="transmembrane region" description="Helical" evidence="6">
    <location>
        <begin position="422"/>
        <end position="440"/>
    </location>
</feature>
<accession>A0A0N5AMX3</accession>
<feature type="transmembrane region" description="Helical" evidence="6">
    <location>
        <begin position="149"/>
        <end position="171"/>
    </location>
</feature>
<keyword evidence="5 6" id="KW-0472">Membrane</keyword>
<feature type="transmembrane region" description="Helical" evidence="6">
    <location>
        <begin position="12"/>
        <end position="32"/>
    </location>
</feature>
<dbReference type="InterPro" id="IPR051617">
    <property type="entry name" value="UNC-93-like_regulator"/>
</dbReference>
<dbReference type="PANTHER" id="PTHR23294:SF18">
    <property type="entry name" value="UNC93-LIKE PROTEIN MFSD11"/>
    <property type="match status" value="1"/>
</dbReference>
<protein>
    <submittedName>
        <fullName evidence="8">UNC93-like protein MFSD11</fullName>
    </submittedName>
</protein>
<dbReference type="InterPro" id="IPR036259">
    <property type="entry name" value="MFS_trans_sf"/>
</dbReference>
<dbReference type="Gene3D" id="1.20.1250.20">
    <property type="entry name" value="MFS general substrate transporter like domains"/>
    <property type="match status" value="1"/>
</dbReference>
<feature type="transmembrane region" description="Helical" evidence="6">
    <location>
        <begin position="191"/>
        <end position="210"/>
    </location>
</feature>
<dbReference type="PANTHER" id="PTHR23294">
    <property type="entry name" value="ET TRANSLATION PRODUCT-RELATED"/>
    <property type="match status" value="1"/>
</dbReference>
<feature type="transmembrane region" description="Helical" evidence="6">
    <location>
        <begin position="110"/>
        <end position="128"/>
    </location>
</feature>
<dbReference type="AlphaFoldDB" id="A0A0N5AMX3"/>
<organism evidence="7 8">
    <name type="scientific">Syphacia muris</name>
    <dbReference type="NCBI Taxonomy" id="451379"/>
    <lineage>
        <taxon>Eukaryota</taxon>
        <taxon>Metazoa</taxon>
        <taxon>Ecdysozoa</taxon>
        <taxon>Nematoda</taxon>
        <taxon>Chromadorea</taxon>
        <taxon>Rhabditida</taxon>
        <taxon>Spirurina</taxon>
        <taxon>Oxyuridomorpha</taxon>
        <taxon>Oxyuroidea</taxon>
        <taxon>Oxyuridae</taxon>
        <taxon>Syphacia</taxon>
    </lineage>
</organism>
<evidence type="ECO:0000313" key="8">
    <source>
        <dbReference type="WBParaSite" id="SMUV_0000594601-mRNA-1"/>
    </source>
</evidence>
<evidence type="ECO:0000256" key="1">
    <source>
        <dbReference type="ARBA" id="ARBA00004141"/>
    </source>
</evidence>
<evidence type="ECO:0000313" key="7">
    <source>
        <dbReference type="Proteomes" id="UP000046393"/>
    </source>
</evidence>
<evidence type="ECO:0000256" key="3">
    <source>
        <dbReference type="ARBA" id="ARBA00022692"/>
    </source>
</evidence>
<evidence type="ECO:0000256" key="6">
    <source>
        <dbReference type="SAM" id="Phobius"/>
    </source>
</evidence>
<dbReference type="Pfam" id="PF05978">
    <property type="entry name" value="UNC-93"/>
    <property type="match status" value="1"/>
</dbReference>
<feature type="transmembrane region" description="Helical" evidence="6">
    <location>
        <begin position="88"/>
        <end position="104"/>
    </location>
</feature>
<sequence length="469" mass="52594">MNLLKKLKTPEAFELLCILQLGFGTTFMWTGFDTHGFILESVLHSVHERDPDRIDQYGGYLGQAVNYGCFTVANFFTPLLVRYLDPKWSVFIGSISFTLYQIGFMYINSYYFYASAALLGIGFAVFYAGHGCYLTEHSTKKNMPRNSSLAWGIACMSMSVGGFILLVTFLTTKDTEIDGQYRRYSDTEIRAIFGAFAAFSFLSNIVLLLLSKKKPKNSVSTEIGWQADKRTFLYTLTLTFRSLRYPNVWLLASSWAYIGIFTGFMLGAYPTTLIFTARLSKSNILVPLYALSVGFGEVSTGILVTYLSKKFKDFGKIPSATIGFTVNIIAYVLIFISTPRYSSLRQNDEDPLLIMPNYGIPIFCGYLLGMGDCWWNTARSCSIPILLPECRAEGFAVSKVFQSLASCGIYFLSTVIDLYGHFGILIGSALLSLGTFIYAIKRDNYARKRKIMFRNAKVSPSEIVSTIKL</sequence>
<dbReference type="InterPro" id="IPR010291">
    <property type="entry name" value="Ion_channel_UNC-93"/>
</dbReference>
<feature type="transmembrane region" description="Helical" evidence="6">
    <location>
        <begin position="248"/>
        <end position="269"/>
    </location>
</feature>
<reference evidence="8" key="1">
    <citation type="submission" date="2017-02" db="UniProtKB">
        <authorList>
            <consortium name="WormBaseParasite"/>
        </authorList>
    </citation>
    <scope>IDENTIFICATION</scope>
</reference>
<keyword evidence="7" id="KW-1185">Reference proteome</keyword>
<dbReference type="SUPFAM" id="SSF103473">
    <property type="entry name" value="MFS general substrate transporter"/>
    <property type="match status" value="1"/>
</dbReference>
<evidence type="ECO:0000256" key="5">
    <source>
        <dbReference type="ARBA" id="ARBA00023136"/>
    </source>
</evidence>
<comment type="similarity">
    <text evidence="2">Belongs to the unc-93 family.</text>
</comment>
<evidence type="ECO:0000256" key="2">
    <source>
        <dbReference type="ARBA" id="ARBA00009172"/>
    </source>
</evidence>
<feature type="transmembrane region" description="Helical" evidence="6">
    <location>
        <begin position="289"/>
        <end position="308"/>
    </location>
</feature>
<feature type="transmembrane region" description="Helical" evidence="6">
    <location>
        <begin position="60"/>
        <end position="81"/>
    </location>
</feature>
<name>A0A0N5AMX3_9BILA</name>
<dbReference type="STRING" id="451379.A0A0N5AMX3"/>
<proteinExistence type="inferred from homology"/>
<feature type="transmembrane region" description="Helical" evidence="6">
    <location>
        <begin position="320"/>
        <end position="338"/>
    </location>
</feature>
<keyword evidence="4 6" id="KW-1133">Transmembrane helix</keyword>
<dbReference type="Proteomes" id="UP000046393">
    <property type="component" value="Unplaced"/>
</dbReference>
<dbReference type="WBParaSite" id="SMUV_0000594601-mRNA-1">
    <property type="protein sequence ID" value="SMUV_0000594601-mRNA-1"/>
    <property type="gene ID" value="SMUV_0000594601"/>
</dbReference>